<keyword evidence="5" id="KW-1185">Reference proteome</keyword>
<comment type="caution">
    <text evidence="4">The sequence shown here is derived from an EMBL/GenBank/DDBJ whole genome shotgun (WGS) entry which is preliminary data.</text>
</comment>
<dbReference type="EMBL" id="BAABJP010000044">
    <property type="protein sequence ID" value="GAA5170573.1"/>
    <property type="molecule type" value="Genomic_DNA"/>
</dbReference>
<accession>A0ABP9R255</accession>
<dbReference type="SUPFAM" id="SSF55729">
    <property type="entry name" value="Acyl-CoA N-acyltransferases (Nat)"/>
    <property type="match status" value="1"/>
</dbReference>
<protein>
    <submittedName>
        <fullName evidence="4">GNAT family N-acetyltransferase</fullName>
    </submittedName>
</protein>
<keyword evidence="2" id="KW-0012">Acyltransferase</keyword>
<keyword evidence="1" id="KW-0808">Transferase</keyword>
<name>A0ABP9R255_9PSEU</name>
<reference evidence="5" key="1">
    <citation type="journal article" date="2019" name="Int. J. Syst. Evol. Microbiol.">
        <title>The Global Catalogue of Microorganisms (GCM) 10K type strain sequencing project: providing services to taxonomists for standard genome sequencing and annotation.</title>
        <authorList>
            <consortium name="The Broad Institute Genomics Platform"/>
            <consortium name="The Broad Institute Genome Sequencing Center for Infectious Disease"/>
            <person name="Wu L."/>
            <person name="Ma J."/>
        </authorList>
    </citation>
    <scope>NUCLEOTIDE SEQUENCE [LARGE SCALE GENOMIC DNA]</scope>
    <source>
        <strain evidence="5">JCM 18303</strain>
    </source>
</reference>
<feature type="domain" description="N-acetyltransferase" evidence="3">
    <location>
        <begin position="1"/>
        <end position="151"/>
    </location>
</feature>
<dbReference type="CDD" id="cd04301">
    <property type="entry name" value="NAT_SF"/>
    <property type="match status" value="1"/>
</dbReference>
<dbReference type="Pfam" id="PF13508">
    <property type="entry name" value="Acetyltransf_7"/>
    <property type="match status" value="1"/>
</dbReference>
<gene>
    <name evidence="4" type="ORF">GCM10023321_67940</name>
</gene>
<evidence type="ECO:0000256" key="2">
    <source>
        <dbReference type="ARBA" id="ARBA00023315"/>
    </source>
</evidence>
<dbReference type="InterPro" id="IPR016181">
    <property type="entry name" value="Acyl_CoA_acyltransferase"/>
</dbReference>
<dbReference type="Gene3D" id="3.40.630.30">
    <property type="match status" value="1"/>
</dbReference>
<dbReference type="PANTHER" id="PTHR43800:SF1">
    <property type="entry name" value="PEPTIDYL-LYSINE N-ACETYLTRANSFERASE YJAB"/>
    <property type="match status" value="1"/>
</dbReference>
<dbReference type="PANTHER" id="PTHR43800">
    <property type="entry name" value="PEPTIDYL-LYSINE N-ACETYLTRANSFERASE YJAB"/>
    <property type="match status" value="1"/>
</dbReference>
<evidence type="ECO:0000313" key="4">
    <source>
        <dbReference type="EMBL" id="GAA5170573.1"/>
    </source>
</evidence>
<organism evidence="4 5">
    <name type="scientific">Pseudonocardia eucalypti</name>
    <dbReference type="NCBI Taxonomy" id="648755"/>
    <lineage>
        <taxon>Bacteria</taxon>
        <taxon>Bacillati</taxon>
        <taxon>Actinomycetota</taxon>
        <taxon>Actinomycetes</taxon>
        <taxon>Pseudonocardiales</taxon>
        <taxon>Pseudonocardiaceae</taxon>
        <taxon>Pseudonocardia</taxon>
    </lineage>
</organism>
<evidence type="ECO:0000256" key="1">
    <source>
        <dbReference type="ARBA" id="ARBA00022679"/>
    </source>
</evidence>
<dbReference type="InterPro" id="IPR000182">
    <property type="entry name" value="GNAT_dom"/>
</dbReference>
<evidence type="ECO:0000259" key="3">
    <source>
        <dbReference type="PROSITE" id="PS51186"/>
    </source>
</evidence>
<sequence>MRIRQVREDELDALREIERAAGAPFRELGMHLVADGEPMSVAELDRFRRAGTAWVVTSEDRPVGYLVAEPVDGELHIAQVSVHPDAARRGLGRELIEHADRHAVAAGGFAGMSLTTYVEVPWNGPYYRRLGFTELPESRWGPGVRAIREAEAAAGLDLWSRAVMTRGLGCSAKV</sequence>
<dbReference type="Proteomes" id="UP001428817">
    <property type="component" value="Unassembled WGS sequence"/>
</dbReference>
<proteinExistence type="predicted"/>
<evidence type="ECO:0000313" key="5">
    <source>
        <dbReference type="Proteomes" id="UP001428817"/>
    </source>
</evidence>
<dbReference type="RefSeq" id="WP_185059995.1">
    <property type="nucleotide sequence ID" value="NZ_BAABJP010000044.1"/>
</dbReference>
<dbReference type="PROSITE" id="PS51186">
    <property type="entry name" value="GNAT"/>
    <property type="match status" value="1"/>
</dbReference>